<evidence type="ECO:0000256" key="1">
    <source>
        <dbReference type="ARBA" id="ARBA00022485"/>
    </source>
</evidence>
<dbReference type="PANTHER" id="PTHR43687:SF1">
    <property type="entry name" value="FERREDOXIN III"/>
    <property type="match status" value="1"/>
</dbReference>
<protein>
    <recommendedName>
        <fullName evidence="5">4Fe-4S ferredoxin-type domain-containing protein</fullName>
    </recommendedName>
</protein>
<sequence length="99" mass="11341">MDLDWDKCINCLSCIEVCPTGAFFNADIPNEGPALEYNGVKYEKGRYREVDYDDDKCVRCGACTMACPKEVITLTIDKVNFSGEYQDIFWLEVIRHLKS</sequence>
<dbReference type="EMBL" id="LAZR01061320">
    <property type="protein sequence ID" value="KKK63811.1"/>
    <property type="molecule type" value="Genomic_DNA"/>
</dbReference>
<dbReference type="PROSITE" id="PS51379">
    <property type="entry name" value="4FE4S_FER_2"/>
    <property type="match status" value="2"/>
</dbReference>
<dbReference type="Gene3D" id="3.30.70.20">
    <property type="match status" value="2"/>
</dbReference>
<keyword evidence="3" id="KW-0408">Iron</keyword>
<evidence type="ECO:0000259" key="5">
    <source>
        <dbReference type="PROSITE" id="PS51379"/>
    </source>
</evidence>
<evidence type="ECO:0000313" key="6">
    <source>
        <dbReference type="EMBL" id="KKK63811.1"/>
    </source>
</evidence>
<dbReference type="PROSITE" id="PS00198">
    <property type="entry name" value="4FE4S_FER_1"/>
    <property type="match status" value="2"/>
</dbReference>
<keyword evidence="4" id="KW-0411">Iron-sulfur</keyword>
<dbReference type="AlphaFoldDB" id="A0A0F8ZV54"/>
<feature type="domain" description="4Fe-4S ferredoxin-type" evidence="5">
    <location>
        <begin position="48"/>
        <end position="77"/>
    </location>
</feature>
<dbReference type="Pfam" id="PF12838">
    <property type="entry name" value="Fer4_7"/>
    <property type="match status" value="1"/>
</dbReference>
<evidence type="ECO:0000256" key="3">
    <source>
        <dbReference type="ARBA" id="ARBA00023004"/>
    </source>
</evidence>
<accession>A0A0F8ZV54</accession>
<keyword evidence="1" id="KW-0004">4Fe-4S</keyword>
<dbReference type="GO" id="GO:0051539">
    <property type="term" value="F:4 iron, 4 sulfur cluster binding"/>
    <property type="evidence" value="ECO:0007669"/>
    <property type="project" value="UniProtKB-KW"/>
</dbReference>
<feature type="domain" description="4Fe-4S ferredoxin-type" evidence="5">
    <location>
        <begin position="1"/>
        <end position="28"/>
    </location>
</feature>
<name>A0A0F8ZV54_9ZZZZ</name>
<evidence type="ECO:0000256" key="4">
    <source>
        <dbReference type="ARBA" id="ARBA00023014"/>
    </source>
</evidence>
<dbReference type="InterPro" id="IPR050572">
    <property type="entry name" value="Fe-S_Ferredoxin"/>
</dbReference>
<dbReference type="InterPro" id="IPR017896">
    <property type="entry name" value="4Fe4S_Fe-S-bd"/>
</dbReference>
<dbReference type="InterPro" id="IPR017900">
    <property type="entry name" value="4Fe4S_Fe_S_CS"/>
</dbReference>
<dbReference type="SUPFAM" id="SSF54862">
    <property type="entry name" value="4Fe-4S ferredoxins"/>
    <property type="match status" value="1"/>
</dbReference>
<proteinExistence type="predicted"/>
<organism evidence="6">
    <name type="scientific">marine sediment metagenome</name>
    <dbReference type="NCBI Taxonomy" id="412755"/>
    <lineage>
        <taxon>unclassified sequences</taxon>
        <taxon>metagenomes</taxon>
        <taxon>ecological metagenomes</taxon>
    </lineage>
</organism>
<gene>
    <name evidence="6" type="ORF">LCGC14_2990520</name>
</gene>
<comment type="caution">
    <text evidence="6">The sequence shown here is derived from an EMBL/GenBank/DDBJ whole genome shotgun (WGS) entry which is preliminary data.</text>
</comment>
<keyword evidence="2" id="KW-0479">Metal-binding</keyword>
<dbReference type="PANTHER" id="PTHR43687">
    <property type="entry name" value="ADENYLYLSULFATE REDUCTASE, BETA SUBUNIT"/>
    <property type="match status" value="1"/>
</dbReference>
<dbReference type="GO" id="GO:0046872">
    <property type="term" value="F:metal ion binding"/>
    <property type="evidence" value="ECO:0007669"/>
    <property type="project" value="UniProtKB-KW"/>
</dbReference>
<evidence type="ECO:0000256" key="2">
    <source>
        <dbReference type="ARBA" id="ARBA00022723"/>
    </source>
</evidence>
<reference evidence="6" key="1">
    <citation type="journal article" date="2015" name="Nature">
        <title>Complex archaea that bridge the gap between prokaryotes and eukaryotes.</title>
        <authorList>
            <person name="Spang A."/>
            <person name="Saw J.H."/>
            <person name="Jorgensen S.L."/>
            <person name="Zaremba-Niedzwiedzka K."/>
            <person name="Martijn J."/>
            <person name="Lind A.E."/>
            <person name="van Eijk R."/>
            <person name="Schleper C."/>
            <person name="Guy L."/>
            <person name="Ettema T.J."/>
        </authorList>
    </citation>
    <scope>NUCLEOTIDE SEQUENCE</scope>
</reference>